<organism evidence="2 3">
    <name type="scientific">Micavibrio aeruginosavorus</name>
    <dbReference type="NCBI Taxonomy" id="349221"/>
    <lineage>
        <taxon>Bacteria</taxon>
        <taxon>Pseudomonadati</taxon>
        <taxon>Bdellovibrionota</taxon>
        <taxon>Bdellovibrionia</taxon>
        <taxon>Bdellovibrionales</taxon>
        <taxon>Pseudobdellovibrionaceae</taxon>
        <taxon>Micavibrio</taxon>
    </lineage>
</organism>
<dbReference type="InterPro" id="IPR016071">
    <property type="entry name" value="Staphylococal_nuclease_OB-fold"/>
</dbReference>
<evidence type="ECO:0000313" key="2">
    <source>
        <dbReference type="EMBL" id="PZO79364.1"/>
    </source>
</evidence>
<dbReference type="PROSITE" id="PS50830">
    <property type="entry name" value="TNASE_3"/>
    <property type="match status" value="1"/>
</dbReference>
<dbReference type="Pfam" id="PF00565">
    <property type="entry name" value="SNase"/>
    <property type="match status" value="1"/>
</dbReference>
<gene>
    <name evidence="2" type="ORF">DI626_11590</name>
</gene>
<dbReference type="InterPro" id="IPR035437">
    <property type="entry name" value="SNase_OB-fold_sf"/>
</dbReference>
<dbReference type="Gene3D" id="2.40.50.90">
    <property type="match status" value="1"/>
</dbReference>
<dbReference type="SMART" id="SM00318">
    <property type="entry name" value="SNc"/>
    <property type="match status" value="1"/>
</dbReference>
<dbReference type="PANTHER" id="PTHR12302">
    <property type="entry name" value="EBNA2 BINDING PROTEIN P100"/>
    <property type="match status" value="1"/>
</dbReference>
<dbReference type="AlphaFoldDB" id="A0A2W4ZAP1"/>
<sequence length="174" mass="19821">MRKNMTLKLTRFSLLAVLSVMLTPALFWPWPAGAASQKLVLHDGDSFALNGMEIRLWGIDAPEFFQTCRNQAGQDYSCGRQAKDHLRDLIGGRAIRCETTTRAKNETRTVGRCFAGADDLGQLMVRGGWAVEYRYFSKGAYRADELQAKNSKRGLWSGTFQNPRDWRKARENRR</sequence>
<reference evidence="2 3" key="1">
    <citation type="submission" date="2017-08" db="EMBL/GenBank/DDBJ databases">
        <title>Infants hospitalized years apart are colonized by the same room-sourced microbial strains.</title>
        <authorList>
            <person name="Brooks B."/>
            <person name="Olm M.R."/>
            <person name="Firek B.A."/>
            <person name="Baker R."/>
            <person name="Thomas B.C."/>
            <person name="Morowitz M.J."/>
            <person name="Banfield J.F."/>
        </authorList>
    </citation>
    <scope>NUCLEOTIDE SEQUENCE [LARGE SCALE GENOMIC DNA]</scope>
    <source>
        <strain evidence="2">S2_018_000_R2_104</strain>
    </source>
</reference>
<dbReference type="Proteomes" id="UP000249557">
    <property type="component" value="Unassembled WGS sequence"/>
</dbReference>
<evidence type="ECO:0000259" key="1">
    <source>
        <dbReference type="PROSITE" id="PS50830"/>
    </source>
</evidence>
<proteinExistence type="predicted"/>
<dbReference type="EMBL" id="QFNK01000357">
    <property type="protein sequence ID" value="PZO79364.1"/>
    <property type="molecule type" value="Genomic_DNA"/>
</dbReference>
<comment type="caution">
    <text evidence="2">The sequence shown here is derived from an EMBL/GenBank/DDBJ whole genome shotgun (WGS) entry which is preliminary data.</text>
</comment>
<accession>A0A2W4ZAP1</accession>
<evidence type="ECO:0000313" key="3">
    <source>
        <dbReference type="Proteomes" id="UP000249557"/>
    </source>
</evidence>
<dbReference type="SUPFAM" id="SSF50199">
    <property type="entry name" value="Staphylococcal nuclease"/>
    <property type="match status" value="1"/>
</dbReference>
<name>A0A2W4ZAP1_9BACT</name>
<dbReference type="PANTHER" id="PTHR12302:SF26">
    <property type="entry name" value="BLR1266 PROTEIN"/>
    <property type="match status" value="1"/>
</dbReference>
<protein>
    <submittedName>
        <fullName evidence="2">Nuclease</fullName>
    </submittedName>
</protein>
<feature type="domain" description="TNase-like" evidence="1">
    <location>
        <begin position="43"/>
        <end position="158"/>
    </location>
</feature>